<dbReference type="RefSeq" id="WP_044216274.1">
    <property type="nucleotide sequence ID" value="NZ_JBKAGJ010000052.1"/>
</dbReference>
<dbReference type="PRINTS" id="PR00080">
    <property type="entry name" value="SDRFAMILY"/>
</dbReference>
<dbReference type="SUPFAM" id="SSF51735">
    <property type="entry name" value="NAD(P)-binding Rossmann-fold domains"/>
    <property type="match status" value="1"/>
</dbReference>
<reference evidence="3 4" key="1">
    <citation type="journal article" date="2014" name="Int. J. Syst. Evol. Microbiol.">
        <title>Phaeodactylibacter xiamenensis gen. nov., sp. nov., a member of the family Saprospiraceae isolated from the marine alga Phaeodactylum tricornutum.</title>
        <authorList>
            <person name="Chen Z.Jr."/>
            <person name="Lei X."/>
            <person name="Lai Q."/>
            <person name="Li Y."/>
            <person name="Zhang B."/>
            <person name="Zhang J."/>
            <person name="Zhang H."/>
            <person name="Yang L."/>
            <person name="Zheng W."/>
            <person name="Tian Y."/>
            <person name="Yu Z."/>
            <person name="Xu H.Jr."/>
            <person name="Zheng T."/>
        </authorList>
    </citation>
    <scope>NUCLEOTIDE SEQUENCE [LARGE SCALE GENOMIC DNA]</scope>
    <source>
        <strain evidence="3 4">KD52</strain>
    </source>
</reference>
<protein>
    <recommendedName>
        <fullName evidence="5">Short-chain dehydrogenase</fullName>
    </recommendedName>
</protein>
<evidence type="ECO:0008006" key="5">
    <source>
        <dbReference type="Google" id="ProtNLM"/>
    </source>
</evidence>
<accession>A0A098SEV2</accession>
<dbReference type="NCBIfam" id="NF004846">
    <property type="entry name" value="PRK06197.1"/>
    <property type="match status" value="1"/>
</dbReference>
<proteinExistence type="inferred from homology"/>
<name>A0A098SEV2_9BACT</name>
<dbReference type="GO" id="GO:0016491">
    <property type="term" value="F:oxidoreductase activity"/>
    <property type="evidence" value="ECO:0007669"/>
    <property type="project" value="UniProtKB-KW"/>
</dbReference>
<dbReference type="AlphaFoldDB" id="A0A098SEV2"/>
<dbReference type="STRING" id="1524460.IX84_02535"/>
<comment type="similarity">
    <text evidence="2">Belongs to the short-chain dehydrogenases/reductases (SDR) family.</text>
</comment>
<gene>
    <name evidence="3" type="ORF">IX84_02535</name>
</gene>
<dbReference type="Pfam" id="PF00106">
    <property type="entry name" value="adh_short"/>
    <property type="match status" value="1"/>
</dbReference>
<dbReference type="PANTHER" id="PTHR43157">
    <property type="entry name" value="PHOSPHATIDYLINOSITOL-GLYCAN BIOSYNTHESIS CLASS F PROTEIN-RELATED"/>
    <property type="match status" value="1"/>
</dbReference>
<dbReference type="PANTHER" id="PTHR43157:SF31">
    <property type="entry name" value="PHOSPHATIDYLINOSITOL-GLYCAN BIOSYNTHESIS CLASS F PROTEIN"/>
    <property type="match status" value="1"/>
</dbReference>
<organism evidence="3 4">
    <name type="scientific">Phaeodactylibacter xiamenensis</name>
    <dbReference type="NCBI Taxonomy" id="1524460"/>
    <lineage>
        <taxon>Bacteria</taxon>
        <taxon>Pseudomonadati</taxon>
        <taxon>Bacteroidota</taxon>
        <taxon>Saprospiria</taxon>
        <taxon>Saprospirales</taxon>
        <taxon>Haliscomenobacteraceae</taxon>
        <taxon>Phaeodactylibacter</taxon>
    </lineage>
</organism>
<dbReference type="Gene3D" id="3.40.50.720">
    <property type="entry name" value="NAD(P)-binding Rossmann-like Domain"/>
    <property type="match status" value="1"/>
</dbReference>
<evidence type="ECO:0000313" key="4">
    <source>
        <dbReference type="Proteomes" id="UP000029736"/>
    </source>
</evidence>
<keyword evidence="1" id="KW-0560">Oxidoreductase</keyword>
<dbReference type="OrthoDB" id="597510at2"/>
<evidence type="ECO:0000256" key="1">
    <source>
        <dbReference type="ARBA" id="ARBA00023002"/>
    </source>
</evidence>
<comment type="caution">
    <text evidence="3">The sequence shown here is derived from an EMBL/GenBank/DDBJ whole genome shotgun (WGS) entry which is preliminary data.</text>
</comment>
<keyword evidence="4" id="KW-1185">Reference proteome</keyword>
<dbReference type="InterPro" id="IPR036291">
    <property type="entry name" value="NAD(P)-bd_dom_sf"/>
</dbReference>
<sequence length="306" mass="32662">MKKNWTLADMPNLEGKVVIITGANSGLGLASAKALARKGAEVILACRSEERGAVALKEVEAVQTTPARLMLLDLGSLESVQAFAKNFKAKYQQLDVLMNNAGIMATPYGTTQDGFEKQIGVNHLGHFALTGHLLPVLLGTSGSRIVNVSSLAARNGQMDISSFKDPNNYQPWKAYGQSKLANLMFTLELNRRLPEGQTIAVAAHPGGASTNLGRNVESNAVFRFIAEKVLLPLLPTPDQNARPQLFAAVGETVDSDHYYGPGKWGEIAGPPKRVELPPSIGQPAGCSALWVASEELTGVSFLSQTV</sequence>
<dbReference type="PRINTS" id="PR00081">
    <property type="entry name" value="GDHRDH"/>
</dbReference>
<evidence type="ECO:0000256" key="2">
    <source>
        <dbReference type="RuleBase" id="RU000363"/>
    </source>
</evidence>
<evidence type="ECO:0000313" key="3">
    <source>
        <dbReference type="EMBL" id="KGE89477.1"/>
    </source>
</evidence>
<dbReference type="InterPro" id="IPR002347">
    <property type="entry name" value="SDR_fam"/>
</dbReference>
<dbReference type="CDD" id="cd05327">
    <property type="entry name" value="retinol-DH_like_SDR_c_like"/>
    <property type="match status" value="1"/>
</dbReference>
<dbReference type="EMBL" id="JPOS01000006">
    <property type="protein sequence ID" value="KGE89477.1"/>
    <property type="molecule type" value="Genomic_DNA"/>
</dbReference>
<dbReference type="Proteomes" id="UP000029736">
    <property type="component" value="Unassembled WGS sequence"/>
</dbReference>